<evidence type="ECO:0000313" key="1">
    <source>
        <dbReference type="EMBL" id="CCG18017.1"/>
    </source>
</evidence>
<proteinExistence type="predicted"/>
<accession>I7IB18</accession>
<dbReference type="AlphaFoldDB" id="I7IB18"/>
<gene>
    <name evidence="1" type="ORF">KUK_0711</name>
</gene>
<dbReference type="EMBL" id="HE681423">
    <property type="protein sequence ID" value="CCG18017.1"/>
    <property type="molecule type" value="Genomic_DNA"/>
</dbReference>
<name>I7IB18_9BURK</name>
<reference evidence="1" key="1">
    <citation type="journal article" date="2012" name="Vet. Microbiol.">
        <title>Comparative genomic analyses of the Taylorellae.</title>
        <authorList>
            <person name="Hauser H."/>
            <person name="Richter D.C."/>
            <person name="van Tonder A."/>
            <person name="Clark L."/>
            <person name="Preston A."/>
        </authorList>
    </citation>
    <scope>NUCLEOTIDE SEQUENCE</scope>
    <source>
        <strain evidence="1">14/56</strain>
    </source>
</reference>
<dbReference type="HOGENOM" id="CLU_2482236_0_0_4"/>
<protein>
    <submittedName>
        <fullName evidence="1">Uncharacterized protein</fullName>
    </submittedName>
</protein>
<dbReference type="KEGG" id="teg:KUK_0711"/>
<organism evidence="1">
    <name type="scientific">Taylorella equigenitalis 14/56</name>
    <dbReference type="NCBI Taxonomy" id="1091497"/>
    <lineage>
        <taxon>Bacteria</taxon>
        <taxon>Pseudomonadati</taxon>
        <taxon>Pseudomonadota</taxon>
        <taxon>Betaproteobacteria</taxon>
        <taxon>Burkholderiales</taxon>
        <taxon>Alcaligenaceae</taxon>
        <taxon>Taylorella</taxon>
    </lineage>
</organism>
<sequence>MFFSTVQDFYEEKKSLPLIKLYMSEDADEKIEGFNELESEFNHFYNPLINSFINFDLKLLEYIKIFPQRFSYPTVLEKFLLELHERD</sequence>